<evidence type="ECO:0000313" key="1">
    <source>
        <dbReference type="EMBL" id="MFC7618037.1"/>
    </source>
</evidence>
<dbReference type="EMBL" id="JBHTEY010000004">
    <property type="protein sequence ID" value="MFC7618037.1"/>
    <property type="molecule type" value="Genomic_DNA"/>
</dbReference>
<evidence type="ECO:0000313" key="2">
    <source>
        <dbReference type="Proteomes" id="UP001596512"/>
    </source>
</evidence>
<reference evidence="2" key="1">
    <citation type="journal article" date="2019" name="Int. J. Syst. Evol. Microbiol.">
        <title>The Global Catalogue of Microorganisms (GCM) 10K type strain sequencing project: providing services to taxonomists for standard genome sequencing and annotation.</title>
        <authorList>
            <consortium name="The Broad Institute Genomics Platform"/>
            <consortium name="The Broad Institute Genome Sequencing Center for Infectious Disease"/>
            <person name="Wu L."/>
            <person name="Ma J."/>
        </authorList>
    </citation>
    <scope>NUCLEOTIDE SEQUENCE [LARGE SCALE GENOMIC DNA]</scope>
    <source>
        <strain evidence="2">JCM 17695</strain>
    </source>
</reference>
<name>A0ABW2TW40_9PSEU</name>
<dbReference type="Proteomes" id="UP001596512">
    <property type="component" value="Unassembled WGS sequence"/>
</dbReference>
<gene>
    <name evidence="1" type="ORF">ACFQV2_36260</name>
</gene>
<proteinExistence type="predicted"/>
<sequence>MTEQPGEYSDAGVPSFDYVRDKIEGRYATSVGGTELAGETPEAADLDTAMAEREKAGADRLEQIRKAMRGE</sequence>
<comment type="caution">
    <text evidence="1">The sequence shown here is derived from an EMBL/GenBank/DDBJ whole genome shotgun (WGS) entry which is preliminary data.</text>
</comment>
<accession>A0ABW2TW40</accession>
<protein>
    <submittedName>
        <fullName evidence="1">Uncharacterized protein</fullName>
    </submittedName>
</protein>
<keyword evidence="2" id="KW-1185">Reference proteome</keyword>
<organism evidence="1 2">
    <name type="scientific">Actinokineospora soli</name>
    <dbReference type="NCBI Taxonomy" id="1048753"/>
    <lineage>
        <taxon>Bacteria</taxon>
        <taxon>Bacillati</taxon>
        <taxon>Actinomycetota</taxon>
        <taxon>Actinomycetes</taxon>
        <taxon>Pseudonocardiales</taxon>
        <taxon>Pseudonocardiaceae</taxon>
        <taxon>Actinokineospora</taxon>
    </lineage>
</organism>